<gene>
    <name evidence="2" type="ORF">EDD18DRAFT_1156943</name>
</gene>
<organism evidence="2 3">
    <name type="scientific">Armillaria luteobubalina</name>
    <dbReference type="NCBI Taxonomy" id="153913"/>
    <lineage>
        <taxon>Eukaryota</taxon>
        <taxon>Fungi</taxon>
        <taxon>Dikarya</taxon>
        <taxon>Basidiomycota</taxon>
        <taxon>Agaricomycotina</taxon>
        <taxon>Agaricomycetes</taxon>
        <taxon>Agaricomycetidae</taxon>
        <taxon>Agaricales</taxon>
        <taxon>Marasmiineae</taxon>
        <taxon>Physalacriaceae</taxon>
        <taxon>Armillaria</taxon>
    </lineage>
</organism>
<feature type="chain" id="PRO_5041319481" description="Hydrophobin" evidence="1">
    <location>
        <begin position="24"/>
        <end position="110"/>
    </location>
</feature>
<protein>
    <recommendedName>
        <fullName evidence="4">Hydrophobin</fullName>
    </recommendedName>
</protein>
<name>A0AA39QAR0_9AGAR</name>
<reference evidence="2" key="1">
    <citation type="submission" date="2023-06" db="EMBL/GenBank/DDBJ databases">
        <authorList>
            <consortium name="Lawrence Berkeley National Laboratory"/>
            <person name="Ahrendt S."/>
            <person name="Sahu N."/>
            <person name="Indic B."/>
            <person name="Wong-Bajracharya J."/>
            <person name="Merenyi Z."/>
            <person name="Ke H.-M."/>
            <person name="Monk M."/>
            <person name="Kocsube S."/>
            <person name="Drula E."/>
            <person name="Lipzen A."/>
            <person name="Balint B."/>
            <person name="Henrissat B."/>
            <person name="Andreopoulos B."/>
            <person name="Martin F.M."/>
            <person name="Harder C.B."/>
            <person name="Rigling D."/>
            <person name="Ford K.L."/>
            <person name="Foster G.D."/>
            <person name="Pangilinan J."/>
            <person name="Papanicolaou A."/>
            <person name="Barry K."/>
            <person name="LaButti K."/>
            <person name="Viragh M."/>
            <person name="Koriabine M."/>
            <person name="Yan M."/>
            <person name="Riley R."/>
            <person name="Champramary S."/>
            <person name="Plett K.L."/>
            <person name="Tsai I.J."/>
            <person name="Slot J."/>
            <person name="Sipos G."/>
            <person name="Plett J."/>
            <person name="Nagy L.G."/>
            <person name="Grigoriev I.V."/>
        </authorList>
    </citation>
    <scope>NUCLEOTIDE SEQUENCE</scope>
    <source>
        <strain evidence="2">HWK02</strain>
    </source>
</reference>
<feature type="signal peptide" evidence="1">
    <location>
        <begin position="1"/>
        <end position="23"/>
    </location>
</feature>
<evidence type="ECO:0000313" key="2">
    <source>
        <dbReference type="EMBL" id="KAK0498259.1"/>
    </source>
</evidence>
<sequence length="110" mass="11656">MLPRSSVLFCVLAAVSTLPAAMSSAIGARDSCSAGSLQCCKYVQTVGCPSNLARIDNDHEELLASAGAGSDSLDFAWNSCCWSYRRRVRLSFDVSIKTDGCFKGVSLAIP</sequence>
<evidence type="ECO:0000256" key="1">
    <source>
        <dbReference type="SAM" id="SignalP"/>
    </source>
</evidence>
<keyword evidence="3" id="KW-1185">Reference proteome</keyword>
<keyword evidence="1" id="KW-0732">Signal</keyword>
<proteinExistence type="predicted"/>
<dbReference type="AlphaFoldDB" id="A0AA39QAR0"/>
<evidence type="ECO:0000313" key="3">
    <source>
        <dbReference type="Proteomes" id="UP001175228"/>
    </source>
</evidence>
<accession>A0AA39QAR0</accession>
<dbReference type="EMBL" id="JAUEPU010000011">
    <property type="protein sequence ID" value="KAK0498259.1"/>
    <property type="molecule type" value="Genomic_DNA"/>
</dbReference>
<evidence type="ECO:0008006" key="4">
    <source>
        <dbReference type="Google" id="ProtNLM"/>
    </source>
</evidence>
<comment type="caution">
    <text evidence="2">The sequence shown here is derived from an EMBL/GenBank/DDBJ whole genome shotgun (WGS) entry which is preliminary data.</text>
</comment>
<dbReference type="Proteomes" id="UP001175228">
    <property type="component" value="Unassembled WGS sequence"/>
</dbReference>